<evidence type="ECO:0000313" key="2">
    <source>
        <dbReference type="EMBL" id="MEJ6009965.1"/>
    </source>
</evidence>
<keyword evidence="1" id="KW-0812">Transmembrane</keyword>
<proteinExistence type="predicted"/>
<gene>
    <name evidence="2" type="ORF">WG900_08530</name>
</gene>
<evidence type="ECO:0000256" key="1">
    <source>
        <dbReference type="SAM" id="Phobius"/>
    </source>
</evidence>
<feature type="transmembrane region" description="Helical" evidence="1">
    <location>
        <begin position="71"/>
        <end position="88"/>
    </location>
</feature>
<dbReference type="PIRSF" id="PIRSF021239">
    <property type="entry name" value="UCP021239"/>
    <property type="match status" value="1"/>
</dbReference>
<dbReference type="EMBL" id="JBBHJY010000003">
    <property type="protein sequence ID" value="MEJ6009965.1"/>
    <property type="molecule type" value="Genomic_DNA"/>
</dbReference>
<dbReference type="RefSeq" id="WP_339966295.1">
    <property type="nucleotide sequence ID" value="NZ_JBBHJY010000003.1"/>
</dbReference>
<dbReference type="InterPro" id="IPR037185">
    <property type="entry name" value="EmrE-like"/>
</dbReference>
<dbReference type="SUPFAM" id="SSF103481">
    <property type="entry name" value="Multidrug resistance efflux transporter EmrE"/>
    <property type="match status" value="1"/>
</dbReference>
<evidence type="ECO:0000313" key="3">
    <source>
        <dbReference type="Proteomes" id="UP001379235"/>
    </source>
</evidence>
<feature type="transmembrane region" description="Helical" evidence="1">
    <location>
        <begin position="33"/>
        <end position="51"/>
    </location>
</feature>
<protein>
    <submittedName>
        <fullName evidence="2">DMT family protein</fullName>
    </submittedName>
</protein>
<dbReference type="InterPro" id="IPR007437">
    <property type="entry name" value="DUF486"/>
</dbReference>
<keyword evidence="3" id="KW-1185">Reference proteome</keyword>
<accession>A0ABU8S818</accession>
<comment type="caution">
    <text evidence="2">The sequence shown here is derived from an EMBL/GenBank/DDBJ whole genome shotgun (WGS) entry which is preliminary data.</text>
</comment>
<dbReference type="PANTHER" id="PTHR38482">
    <property type="entry name" value="DMT FAMILY PROTEIN"/>
    <property type="match status" value="1"/>
</dbReference>
<organism evidence="2 3">
    <name type="scientific">Novosphingobium aquae</name>
    <dbReference type="NCBI Taxonomy" id="3133435"/>
    <lineage>
        <taxon>Bacteria</taxon>
        <taxon>Pseudomonadati</taxon>
        <taxon>Pseudomonadota</taxon>
        <taxon>Alphaproteobacteria</taxon>
        <taxon>Sphingomonadales</taxon>
        <taxon>Sphingomonadaceae</taxon>
        <taxon>Novosphingobium</taxon>
    </lineage>
</organism>
<reference evidence="2 3" key="1">
    <citation type="submission" date="2024-03" db="EMBL/GenBank/DDBJ databases">
        <authorList>
            <person name="Jo J.-H."/>
        </authorList>
    </citation>
    <scope>NUCLEOTIDE SEQUENCE [LARGE SCALE GENOMIC DNA]</scope>
    <source>
        <strain evidence="2 3">AS3R-12</strain>
    </source>
</reference>
<feature type="transmembrane region" description="Helical" evidence="1">
    <location>
        <begin position="94"/>
        <end position="111"/>
    </location>
</feature>
<sequence>MNPAFLLPPLLLAGSNLFMNVAWYGHLKAPSRALWAAIAICWCIALFEYCLAVPANRMGAQAYSLAQLKTMQEVFSLLGFVVVAWVMFGQKPGLSQLAGFALIIAGAALVFRGN</sequence>
<name>A0ABU8S818_9SPHN</name>
<keyword evidence="1" id="KW-0472">Membrane</keyword>
<keyword evidence="1" id="KW-1133">Transmembrane helix</keyword>
<dbReference type="Proteomes" id="UP001379235">
    <property type="component" value="Unassembled WGS sequence"/>
</dbReference>
<dbReference type="Gene3D" id="1.10.3730.20">
    <property type="match status" value="1"/>
</dbReference>
<dbReference type="PANTHER" id="PTHR38482:SF1">
    <property type="entry name" value="DMT FAMILY PROTEIN"/>
    <property type="match status" value="1"/>
</dbReference>
<dbReference type="Pfam" id="PF04342">
    <property type="entry name" value="DMT_6"/>
    <property type="match status" value="1"/>
</dbReference>